<evidence type="ECO:0000313" key="7">
    <source>
        <dbReference type="EMBL" id="MBD3848913.1"/>
    </source>
</evidence>
<evidence type="ECO:0000256" key="3">
    <source>
        <dbReference type="ARBA" id="ARBA00023136"/>
    </source>
</evidence>
<gene>
    <name evidence="7" type="ORF">IED13_24710</name>
</gene>
<dbReference type="RefSeq" id="WP_133564704.1">
    <property type="nucleotide sequence ID" value="NZ_JACXWY010000025.1"/>
</dbReference>
<evidence type="ECO:0000256" key="4">
    <source>
        <dbReference type="ARBA" id="ARBA00023139"/>
    </source>
</evidence>
<keyword evidence="5" id="KW-0998">Cell outer membrane</keyword>
<keyword evidence="8" id="KW-1185">Reference proteome</keyword>
<dbReference type="InterPro" id="IPR032831">
    <property type="entry name" value="LptM_cons"/>
</dbReference>
<dbReference type="Pfam" id="PF13627">
    <property type="entry name" value="LptM_cons"/>
    <property type="match status" value="1"/>
</dbReference>
<keyword evidence="2" id="KW-0732">Signal</keyword>
<reference evidence="7" key="1">
    <citation type="submission" date="2020-09" db="EMBL/GenBank/DDBJ databases">
        <title>Bosea spartocytisi sp. nov. a root nodule endophyte of Spartocytisus supranubius in the high mountain ecosystem fo the Teide National Park (Canary Islands, Spain).</title>
        <authorList>
            <person name="Pulido-Suarez L."/>
            <person name="Peix A."/>
            <person name="Igual J.M."/>
            <person name="Socas-Perez N."/>
            <person name="Velazquez E."/>
            <person name="Flores-Felix J.D."/>
            <person name="Leon-Barrios M."/>
        </authorList>
    </citation>
    <scope>NUCLEOTIDE SEQUENCE</scope>
    <source>
        <strain evidence="7">SSUT16</strain>
    </source>
</reference>
<evidence type="ECO:0000256" key="1">
    <source>
        <dbReference type="ARBA" id="ARBA00004459"/>
    </source>
</evidence>
<evidence type="ECO:0000313" key="8">
    <source>
        <dbReference type="Proteomes" id="UP000619295"/>
    </source>
</evidence>
<accession>A0A927ECS8</accession>
<name>A0A927ECS8_9HYPH</name>
<keyword evidence="6 7" id="KW-0449">Lipoprotein</keyword>
<comment type="caution">
    <text evidence="7">The sequence shown here is derived from an EMBL/GenBank/DDBJ whole genome shotgun (WGS) entry which is preliminary data.</text>
</comment>
<sequence length="92" mass="9548">MLPSRLNLARLKFGRTLLVVGLLGVALAACGRKGPLEAPPNVSGAVDLPDNQIGAQSNDVSDYGSASVLAKPAKANRAITVPEKPFLLDPLM</sequence>
<keyword evidence="3" id="KW-0472">Membrane</keyword>
<dbReference type="Proteomes" id="UP000619295">
    <property type="component" value="Unassembled WGS sequence"/>
</dbReference>
<evidence type="ECO:0000256" key="6">
    <source>
        <dbReference type="ARBA" id="ARBA00023288"/>
    </source>
</evidence>
<comment type="subcellular location">
    <subcellularLocation>
        <location evidence="1">Cell outer membrane</location>
        <topology evidence="1">Lipid-anchor</topology>
    </subcellularLocation>
</comment>
<protein>
    <submittedName>
        <fullName evidence="7">Lipoprotein</fullName>
    </submittedName>
</protein>
<proteinExistence type="predicted"/>
<dbReference type="NCBIfam" id="NF047847">
    <property type="entry name" value="SS_mature_LptM"/>
    <property type="match status" value="1"/>
</dbReference>
<evidence type="ECO:0000256" key="5">
    <source>
        <dbReference type="ARBA" id="ARBA00023237"/>
    </source>
</evidence>
<keyword evidence="4" id="KW-0564">Palmitate</keyword>
<dbReference type="PROSITE" id="PS51257">
    <property type="entry name" value="PROKAR_LIPOPROTEIN"/>
    <property type="match status" value="1"/>
</dbReference>
<dbReference type="AlphaFoldDB" id="A0A927ECS8"/>
<organism evidence="7 8">
    <name type="scientific">Bosea spartocytisi</name>
    <dbReference type="NCBI Taxonomy" id="2773451"/>
    <lineage>
        <taxon>Bacteria</taxon>
        <taxon>Pseudomonadati</taxon>
        <taxon>Pseudomonadota</taxon>
        <taxon>Alphaproteobacteria</taxon>
        <taxon>Hyphomicrobiales</taxon>
        <taxon>Boseaceae</taxon>
        <taxon>Bosea</taxon>
    </lineage>
</organism>
<dbReference type="EMBL" id="JACXWY010000025">
    <property type="protein sequence ID" value="MBD3848913.1"/>
    <property type="molecule type" value="Genomic_DNA"/>
</dbReference>
<evidence type="ECO:0000256" key="2">
    <source>
        <dbReference type="ARBA" id="ARBA00022729"/>
    </source>
</evidence>